<gene>
    <name evidence="3" type="ORF">GALMADRAFT_249491</name>
</gene>
<dbReference type="InterPro" id="IPR046520">
    <property type="entry name" value="DUF6697"/>
</dbReference>
<reference evidence="4" key="1">
    <citation type="journal article" date="2014" name="Proc. Natl. Acad. Sci. U.S.A.">
        <title>Extensive sampling of basidiomycete genomes demonstrates inadequacy of the white-rot/brown-rot paradigm for wood decay fungi.</title>
        <authorList>
            <person name="Riley R."/>
            <person name="Salamov A.A."/>
            <person name="Brown D.W."/>
            <person name="Nagy L.G."/>
            <person name="Floudas D."/>
            <person name="Held B.W."/>
            <person name="Levasseur A."/>
            <person name="Lombard V."/>
            <person name="Morin E."/>
            <person name="Otillar R."/>
            <person name="Lindquist E.A."/>
            <person name="Sun H."/>
            <person name="LaButti K.M."/>
            <person name="Schmutz J."/>
            <person name="Jabbour D."/>
            <person name="Luo H."/>
            <person name="Baker S.E."/>
            <person name="Pisabarro A.G."/>
            <person name="Walton J.D."/>
            <person name="Blanchette R.A."/>
            <person name="Henrissat B."/>
            <person name="Martin F."/>
            <person name="Cullen D."/>
            <person name="Hibbett D.S."/>
            <person name="Grigoriev I.V."/>
        </authorList>
    </citation>
    <scope>NUCLEOTIDE SEQUENCE [LARGE SCALE GENOMIC DNA]</scope>
    <source>
        <strain evidence="4">CBS 339.88</strain>
    </source>
</reference>
<sequence length="781" mass="85982">MDLEPANEHDEEENQFLAKLRTKFARSRNEITTLQAHVLALERENLGLKRDVATVPELERENSKLKYENAELKLSLKRRETDLKDSQTLLGQYVLTTSRQEPAKTFGGISGCAELLPMLKRARSPSVELLECPPMPHKKFKEISGGPLESQIAPQMSPSLPGWEVVKKCAVVGLEANRISTSLEAKIDKDTIRREAGEESPNTIVSFNIISSLPSSLPKNLKADRLQAVMSHNDDEARVDSATLVTLSLPKHVPPTAVTSNTSQSMPSSTFKDLKGTYTQSNPQSKKEHDWKNTHTNDASCLHTETAVVFSNSLQLMTSSTPEDSNTPSLTPALTSQIPPPARAQSNQTSREDDTTVITKTEGVFRVLNEGQVILAAVSPSSQSMLGNPKQAGTLPNTATVEDRNRPNASSENLFTTPNYGSSIASGSPSISFLKEASAGEQTREDATPSTLTDMAKFYLKSSSTLTITPPPLDLDVPRAFLRVTYGGSDQHWLQFIPASRNPSGPHQRRIVFPKQELNPAMPTAPGEPGLIFASRHEILSNPPWMVFRKGPKAPAVWRYLGEYECVLCGTMTAEQFKNLTPEIKREWAKALLTTKAFNVYVAMRARIALRKGGAIPLEDKEDEKRRVEVEIEAIKRDKGQPVSVADIIAALSNNDEGIDIIRMTCVKYDHDFVNHMKVKLLDYQVKPKGKRPGGHSKALIVMKQLKKPTPNARLQGVSAVNGNADFAGHSDEEYMESLRERAGPSMSISVTPGSGLRRSARKSVVSFPFEDDSEDDPAFL</sequence>
<dbReference type="HOGENOM" id="CLU_437445_0_0_1"/>
<evidence type="ECO:0000259" key="2">
    <source>
        <dbReference type="Pfam" id="PF20411"/>
    </source>
</evidence>
<dbReference type="STRING" id="685588.A0A067SX11"/>
<feature type="region of interest" description="Disordered" evidence="1">
    <location>
        <begin position="252"/>
        <end position="296"/>
    </location>
</feature>
<dbReference type="Pfam" id="PF20411">
    <property type="entry name" value="DUF6697"/>
    <property type="match status" value="1"/>
</dbReference>
<feature type="compositionally biased region" description="Acidic residues" evidence="1">
    <location>
        <begin position="770"/>
        <end position="781"/>
    </location>
</feature>
<accession>A0A067SX11</accession>
<feature type="region of interest" description="Disordered" evidence="1">
    <location>
        <begin position="741"/>
        <end position="781"/>
    </location>
</feature>
<dbReference type="Proteomes" id="UP000027222">
    <property type="component" value="Unassembled WGS sequence"/>
</dbReference>
<dbReference type="OrthoDB" id="3265858at2759"/>
<feature type="domain" description="DUF6697" evidence="2">
    <location>
        <begin position="477"/>
        <end position="678"/>
    </location>
</feature>
<evidence type="ECO:0000313" key="4">
    <source>
        <dbReference type="Proteomes" id="UP000027222"/>
    </source>
</evidence>
<evidence type="ECO:0000256" key="1">
    <source>
        <dbReference type="SAM" id="MobiDB-lite"/>
    </source>
</evidence>
<feature type="compositionally biased region" description="Polar residues" evidence="1">
    <location>
        <begin position="257"/>
        <end position="284"/>
    </location>
</feature>
<evidence type="ECO:0000313" key="3">
    <source>
        <dbReference type="EMBL" id="KDR75435.1"/>
    </source>
</evidence>
<name>A0A067SX11_GALM3</name>
<feature type="region of interest" description="Disordered" evidence="1">
    <location>
        <begin position="382"/>
        <end position="421"/>
    </location>
</feature>
<keyword evidence="4" id="KW-1185">Reference proteome</keyword>
<organism evidence="3 4">
    <name type="scientific">Galerina marginata (strain CBS 339.88)</name>
    <dbReference type="NCBI Taxonomy" id="685588"/>
    <lineage>
        <taxon>Eukaryota</taxon>
        <taxon>Fungi</taxon>
        <taxon>Dikarya</taxon>
        <taxon>Basidiomycota</taxon>
        <taxon>Agaricomycotina</taxon>
        <taxon>Agaricomycetes</taxon>
        <taxon>Agaricomycetidae</taxon>
        <taxon>Agaricales</taxon>
        <taxon>Agaricineae</taxon>
        <taxon>Strophariaceae</taxon>
        <taxon>Galerina</taxon>
    </lineage>
</organism>
<protein>
    <recommendedName>
        <fullName evidence="2">DUF6697 domain-containing protein</fullName>
    </recommendedName>
</protein>
<feature type="compositionally biased region" description="Polar residues" evidence="1">
    <location>
        <begin position="317"/>
        <end position="337"/>
    </location>
</feature>
<dbReference type="AlphaFoldDB" id="A0A067SX11"/>
<feature type="compositionally biased region" description="Polar residues" evidence="1">
    <location>
        <begin position="407"/>
        <end position="420"/>
    </location>
</feature>
<proteinExistence type="predicted"/>
<feature type="compositionally biased region" description="Basic and acidic residues" evidence="1">
    <location>
        <begin position="285"/>
        <end position="295"/>
    </location>
</feature>
<dbReference type="EMBL" id="KL142381">
    <property type="protein sequence ID" value="KDR75435.1"/>
    <property type="molecule type" value="Genomic_DNA"/>
</dbReference>
<feature type="region of interest" description="Disordered" evidence="1">
    <location>
        <begin position="317"/>
        <end position="354"/>
    </location>
</feature>